<evidence type="ECO:0000256" key="1">
    <source>
        <dbReference type="SAM" id="MobiDB-lite"/>
    </source>
</evidence>
<dbReference type="EMBL" id="BK015041">
    <property type="protein sequence ID" value="DAD88499.1"/>
    <property type="molecule type" value="Genomic_DNA"/>
</dbReference>
<feature type="region of interest" description="Disordered" evidence="1">
    <location>
        <begin position="55"/>
        <end position="88"/>
    </location>
</feature>
<sequence length="88" mass="9939">MSYKFTKDCEIMNCEFLEGEIVEENAVQFYPSVMTQTDEEATLEVSRAGENLVKEEKSLTPSKKGVTKKKAKEEVAEEAPTEETPTEE</sequence>
<proteinExistence type="predicted"/>
<organism evidence="2">
    <name type="scientific">Podoviridae sp. cttxo15</name>
    <dbReference type="NCBI Taxonomy" id="2826584"/>
    <lineage>
        <taxon>Viruses</taxon>
        <taxon>Duplodnaviria</taxon>
        <taxon>Heunggongvirae</taxon>
        <taxon>Uroviricota</taxon>
        <taxon>Caudoviricetes</taxon>
    </lineage>
</organism>
<reference evidence="2" key="1">
    <citation type="journal article" date="2021" name="Proc. Natl. Acad. Sci. U.S.A.">
        <title>A Catalog of Tens of Thousands of Viruses from Human Metagenomes Reveals Hidden Associations with Chronic Diseases.</title>
        <authorList>
            <person name="Tisza M.J."/>
            <person name="Buck C.B."/>
        </authorList>
    </citation>
    <scope>NUCLEOTIDE SEQUENCE</scope>
    <source>
        <strain evidence="2">Cttxo15</strain>
    </source>
</reference>
<name>A0A8S5N2X8_9CAUD</name>
<protein>
    <submittedName>
        <fullName evidence="2">Uncharacterized protein</fullName>
    </submittedName>
</protein>
<evidence type="ECO:0000313" key="2">
    <source>
        <dbReference type="EMBL" id="DAD88499.1"/>
    </source>
</evidence>
<accession>A0A8S5N2X8</accession>
<feature type="compositionally biased region" description="Acidic residues" evidence="1">
    <location>
        <begin position="75"/>
        <end position="88"/>
    </location>
</feature>